<dbReference type="SMART" id="SM00849">
    <property type="entry name" value="Lactamase_B"/>
    <property type="match status" value="1"/>
</dbReference>
<evidence type="ECO:0000313" key="8">
    <source>
        <dbReference type="Proteomes" id="UP000245946"/>
    </source>
</evidence>
<dbReference type="PANTHER" id="PTHR23131:SF0">
    <property type="entry name" value="ENDORIBONUCLEASE LACTB2"/>
    <property type="match status" value="1"/>
</dbReference>
<dbReference type="GeneID" id="37268928"/>
<reference evidence="7 8" key="1">
    <citation type="journal article" date="2018" name="Mol. Biol. Evol.">
        <title>Broad Genomic Sampling Reveals a Smut Pathogenic Ancestry of the Fungal Clade Ustilaginomycotina.</title>
        <authorList>
            <person name="Kijpornyongpan T."/>
            <person name="Mondo S.J."/>
            <person name="Barry K."/>
            <person name="Sandor L."/>
            <person name="Lee J."/>
            <person name="Lipzen A."/>
            <person name="Pangilinan J."/>
            <person name="LaButti K."/>
            <person name="Hainaut M."/>
            <person name="Henrissat B."/>
            <person name="Grigoriev I.V."/>
            <person name="Spatafora J.W."/>
            <person name="Aime M.C."/>
        </authorList>
    </citation>
    <scope>NUCLEOTIDE SEQUENCE [LARGE SCALE GENOMIC DNA]</scope>
    <source>
        <strain evidence="7 8">MCA 4186</strain>
    </source>
</reference>
<dbReference type="Pfam" id="PF17778">
    <property type="entry name" value="WHD_BLACT"/>
    <property type="match status" value="1"/>
</dbReference>
<evidence type="ECO:0000256" key="3">
    <source>
        <dbReference type="ARBA" id="ARBA00022801"/>
    </source>
</evidence>
<dbReference type="InterPro" id="IPR036866">
    <property type="entry name" value="RibonucZ/Hydroxyglut_hydro"/>
</dbReference>
<dbReference type="GO" id="GO:0044550">
    <property type="term" value="P:secondary metabolite biosynthetic process"/>
    <property type="evidence" value="ECO:0007669"/>
    <property type="project" value="TreeGrafter"/>
</dbReference>
<evidence type="ECO:0000259" key="6">
    <source>
        <dbReference type="SMART" id="SM00849"/>
    </source>
</evidence>
<proteinExistence type="inferred from homology"/>
<dbReference type="RefSeq" id="XP_025600921.1">
    <property type="nucleotide sequence ID" value="XM_025741384.1"/>
</dbReference>
<dbReference type="InterPro" id="IPR050662">
    <property type="entry name" value="Sec-metab_biosynth-thioest"/>
</dbReference>
<evidence type="ECO:0000256" key="2">
    <source>
        <dbReference type="ARBA" id="ARBA00022723"/>
    </source>
</evidence>
<dbReference type="OrthoDB" id="17458at2759"/>
<feature type="compositionally biased region" description="Low complexity" evidence="5">
    <location>
        <begin position="41"/>
        <end position="61"/>
    </location>
</feature>
<dbReference type="InterPro" id="IPR036388">
    <property type="entry name" value="WH-like_DNA-bd_sf"/>
</dbReference>
<evidence type="ECO:0000313" key="7">
    <source>
        <dbReference type="EMBL" id="PWO00643.1"/>
    </source>
</evidence>
<dbReference type="CDD" id="cd07722">
    <property type="entry name" value="LACTB2-like_MBL-fold"/>
    <property type="match status" value="1"/>
</dbReference>
<protein>
    <submittedName>
        <fullName evidence="7">Metallo-hydrolase/oxidoreductase</fullName>
    </submittedName>
</protein>
<evidence type="ECO:0000256" key="4">
    <source>
        <dbReference type="ARBA" id="ARBA00022833"/>
    </source>
</evidence>
<evidence type="ECO:0000256" key="1">
    <source>
        <dbReference type="ARBA" id="ARBA00006759"/>
    </source>
</evidence>
<dbReference type="InterPro" id="IPR047921">
    <property type="entry name" value="LACTB2-like_MBL-fold"/>
</dbReference>
<organism evidence="7 8">
    <name type="scientific">Tilletiopsis washingtonensis</name>
    <dbReference type="NCBI Taxonomy" id="58919"/>
    <lineage>
        <taxon>Eukaryota</taxon>
        <taxon>Fungi</taxon>
        <taxon>Dikarya</taxon>
        <taxon>Basidiomycota</taxon>
        <taxon>Ustilaginomycotina</taxon>
        <taxon>Exobasidiomycetes</taxon>
        <taxon>Entylomatales</taxon>
        <taxon>Entylomatales incertae sedis</taxon>
        <taxon>Tilletiopsis</taxon>
    </lineage>
</organism>
<dbReference type="GO" id="GO:0046872">
    <property type="term" value="F:metal ion binding"/>
    <property type="evidence" value="ECO:0007669"/>
    <property type="project" value="UniProtKB-KW"/>
</dbReference>
<keyword evidence="4" id="KW-0862">Zinc</keyword>
<keyword evidence="8" id="KW-1185">Reference proteome</keyword>
<accession>A0A316ZI87</accession>
<comment type="similarity">
    <text evidence="1">Belongs to the metallo-beta-lactamase superfamily. Glyoxalase II family.</text>
</comment>
<name>A0A316ZI87_9BASI</name>
<dbReference type="Proteomes" id="UP000245946">
    <property type="component" value="Unassembled WGS sequence"/>
</dbReference>
<dbReference type="InterPro" id="IPR001279">
    <property type="entry name" value="Metallo-B-lactamas"/>
</dbReference>
<sequence length="401" mass="43166">MAAESLQPLRDVTRLSARVVRVLGANPGKYTLQGTNTYLISAPQPSGSPRRGSAGSSSGSSSAVASILVDTGEGQPGYVATLERVLRGSDEGMGGRRSLVTDIILTHRHGDHVNGLPSVLELLARLRSEDGGAASSIDTDDTTAGPPRLHKFPDPATDAALVEKLQALPAGSYTVHNSPAGPSPLHPLAHGDVLHVGAEDDASTLEVLHSPGHTTDHVALLLREEHALLTGDNVLGQGTSVFEDLKAYISSLRLMKEALVTSGASPHLEEENRLYPAHGPHMDNGRVTLERYVEHRLAREAQLLELLRKTPPEDDDSWTIRSLVATLYAGYPEGLYLPAARGIWLHLQKLAHDGAEGAAHMRGQRLSCTNDAEMDDLKLEGENRWLLAMDQKWRLSEAVKM</sequence>
<dbReference type="EMBL" id="KZ819284">
    <property type="protein sequence ID" value="PWO00643.1"/>
    <property type="molecule type" value="Genomic_DNA"/>
</dbReference>
<dbReference type="InterPro" id="IPR041516">
    <property type="entry name" value="LACTB2_WH"/>
</dbReference>
<dbReference type="STRING" id="58919.A0A316ZI87"/>
<dbReference type="PANTHER" id="PTHR23131">
    <property type="entry name" value="ENDORIBONUCLEASE LACTB2"/>
    <property type="match status" value="1"/>
</dbReference>
<gene>
    <name evidence="7" type="ORF">FA09DRAFT_327380</name>
</gene>
<evidence type="ECO:0000256" key="5">
    <source>
        <dbReference type="SAM" id="MobiDB-lite"/>
    </source>
</evidence>
<keyword evidence="3 7" id="KW-0378">Hydrolase</keyword>
<dbReference type="AlphaFoldDB" id="A0A316ZI87"/>
<dbReference type="SUPFAM" id="SSF56281">
    <property type="entry name" value="Metallo-hydrolase/oxidoreductase"/>
    <property type="match status" value="1"/>
</dbReference>
<dbReference type="Gene3D" id="1.10.10.10">
    <property type="entry name" value="Winged helix-like DNA-binding domain superfamily/Winged helix DNA-binding domain"/>
    <property type="match status" value="1"/>
</dbReference>
<dbReference type="GO" id="GO:0016787">
    <property type="term" value="F:hydrolase activity"/>
    <property type="evidence" value="ECO:0007669"/>
    <property type="project" value="UniProtKB-KW"/>
</dbReference>
<feature type="domain" description="Metallo-beta-lactamase" evidence="6">
    <location>
        <begin position="58"/>
        <end position="278"/>
    </location>
</feature>
<dbReference type="Gene3D" id="3.60.15.10">
    <property type="entry name" value="Ribonuclease Z/Hydroxyacylglutathione hydrolase-like"/>
    <property type="match status" value="1"/>
</dbReference>
<keyword evidence="2" id="KW-0479">Metal-binding</keyword>
<feature type="region of interest" description="Disordered" evidence="5">
    <location>
        <begin position="40"/>
        <end position="61"/>
    </location>
</feature>